<protein>
    <submittedName>
        <fullName evidence="3">Uncharacterized protein</fullName>
    </submittedName>
</protein>
<keyword evidence="1" id="KW-1133">Transmembrane helix</keyword>
<accession>A0AA85J0V8</accession>
<feature type="transmembrane region" description="Helical" evidence="1">
    <location>
        <begin position="6"/>
        <end position="28"/>
    </location>
</feature>
<evidence type="ECO:0000313" key="3">
    <source>
        <dbReference type="WBParaSite" id="TREG1_122690.1"/>
    </source>
</evidence>
<keyword evidence="2" id="KW-1185">Reference proteome</keyword>
<dbReference type="AlphaFoldDB" id="A0AA85J0V8"/>
<keyword evidence="1" id="KW-0812">Transmembrane</keyword>
<keyword evidence="1" id="KW-0472">Membrane</keyword>
<evidence type="ECO:0000313" key="2">
    <source>
        <dbReference type="Proteomes" id="UP000050795"/>
    </source>
</evidence>
<dbReference type="WBParaSite" id="TREG1_122690.1">
    <property type="protein sequence ID" value="TREG1_122690.1"/>
    <property type="gene ID" value="TREG1_122690"/>
</dbReference>
<feature type="transmembrane region" description="Helical" evidence="1">
    <location>
        <begin position="35"/>
        <end position="54"/>
    </location>
</feature>
<reference evidence="3" key="2">
    <citation type="submission" date="2023-11" db="UniProtKB">
        <authorList>
            <consortium name="WormBaseParasite"/>
        </authorList>
    </citation>
    <scope>IDENTIFICATION</scope>
</reference>
<sequence>MSFKQILDVIGLFIVVAILIVCGTLLSYCYFDRDCFRATAAAFWVCGIVLYIILRRNEFLQSFFPANIVLIFTALLYLILGAAFLLGDCASLYMLIAGIVQGISNRSHLHSSNTDIRWSSLDFLFARQETFSDSGRCFSLCLCSHSDFHSVLWVTKTPQTGCQLVLSASRIAQTFHAYHRTVSCFMCSFSYQDVSLIPRYPYVC</sequence>
<evidence type="ECO:0000256" key="1">
    <source>
        <dbReference type="SAM" id="Phobius"/>
    </source>
</evidence>
<organism evidence="2 3">
    <name type="scientific">Trichobilharzia regenti</name>
    <name type="common">Nasal bird schistosome</name>
    <dbReference type="NCBI Taxonomy" id="157069"/>
    <lineage>
        <taxon>Eukaryota</taxon>
        <taxon>Metazoa</taxon>
        <taxon>Spiralia</taxon>
        <taxon>Lophotrochozoa</taxon>
        <taxon>Platyhelminthes</taxon>
        <taxon>Trematoda</taxon>
        <taxon>Digenea</taxon>
        <taxon>Strigeidida</taxon>
        <taxon>Schistosomatoidea</taxon>
        <taxon>Schistosomatidae</taxon>
        <taxon>Trichobilharzia</taxon>
    </lineage>
</organism>
<dbReference type="Proteomes" id="UP000050795">
    <property type="component" value="Unassembled WGS sequence"/>
</dbReference>
<name>A0AA85J0V8_TRIRE</name>
<feature type="transmembrane region" description="Helical" evidence="1">
    <location>
        <begin position="66"/>
        <end position="86"/>
    </location>
</feature>
<reference evidence="2" key="1">
    <citation type="submission" date="2022-06" db="EMBL/GenBank/DDBJ databases">
        <authorList>
            <person name="Berger JAMES D."/>
            <person name="Berger JAMES D."/>
        </authorList>
    </citation>
    <scope>NUCLEOTIDE SEQUENCE [LARGE SCALE GENOMIC DNA]</scope>
</reference>
<proteinExistence type="predicted"/>